<protein>
    <submittedName>
        <fullName evidence="2">Nuclear transport factor 2 family protein</fullName>
    </submittedName>
</protein>
<dbReference type="Proteomes" id="UP000680067">
    <property type="component" value="Unassembled WGS sequence"/>
</dbReference>
<dbReference type="InterPro" id="IPR032710">
    <property type="entry name" value="NTF2-like_dom_sf"/>
</dbReference>
<dbReference type="SUPFAM" id="SSF54427">
    <property type="entry name" value="NTF2-like"/>
    <property type="match status" value="1"/>
</dbReference>
<dbReference type="AlphaFoldDB" id="A0A941DPZ0"/>
<dbReference type="InterPro" id="IPR037401">
    <property type="entry name" value="SnoaL-like"/>
</dbReference>
<reference evidence="2" key="1">
    <citation type="submission" date="2021-04" db="EMBL/GenBank/DDBJ databases">
        <title>novel species isolated from subtropical streams in China.</title>
        <authorList>
            <person name="Lu H."/>
        </authorList>
    </citation>
    <scope>NUCLEOTIDE SEQUENCE</scope>
    <source>
        <strain evidence="2">LFS511W</strain>
    </source>
</reference>
<accession>A0A941DPZ0</accession>
<dbReference type="EMBL" id="JAGSPN010000015">
    <property type="protein sequence ID" value="MBR7783800.1"/>
    <property type="molecule type" value="Genomic_DNA"/>
</dbReference>
<evidence type="ECO:0000259" key="1">
    <source>
        <dbReference type="Pfam" id="PF12680"/>
    </source>
</evidence>
<sequence length="128" mass="14173">MEHAEKVALIQRYLDEYQAFHLVGMLDCLHEQVHFQYIANGSVQVSTEGKDAFRQLAEGSAGLFSARQQTITDLREEGDVMHADIAFRGTLAQATPDGLQAGTEIQLQGRSEFRFQDGCILSVSEIIG</sequence>
<dbReference type="RefSeq" id="WP_212689075.1">
    <property type="nucleotide sequence ID" value="NZ_JAGSPN010000015.1"/>
</dbReference>
<dbReference type="Gene3D" id="3.10.450.50">
    <property type="match status" value="1"/>
</dbReference>
<organism evidence="2 3">
    <name type="scientific">Undibacterium luofuense</name>
    <dbReference type="NCBI Taxonomy" id="2828733"/>
    <lineage>
        <taxon>Bacteria</taxon>
        <taxon>Pseudomonadati</taxon>
        <taxon>Pseudomonadota</taxon>
        <taxon>Betaproteobacteria</taxon>
        <taxon>Burkholderiales</taxon>
        <taxon>Oxalobacteraceae</taxon>
        <taxon>Undibacterium</taxon>
    </lineage>
</organism>
<gene>
    <name evidence="2" type="ORF">KDM89_16765</name>
</gene>
<name>A0A941DPZ0_9BURK</name>
<comment type="caution">
    <text evidence="2">The sequence shown here is derived from an EMBL/GenBank/DDBJ whole genome shotgun (WGS) entry which is preliminary data.</text>
</comment>
<dbReference type="Pfam" id="PF12680">
    <property type="entry name" value="SnoaL_2"/>
    <property type="match status" value="1"/>
</dbReference>
<evidence type="ECO:0000313" key="3">
    <source>
        <dbReference type="Proteomes" id="UP000680067"/>
    </source>
</evidence>
<proteinExistence type="predicted"/>
<feature type="domain" description="SnoaL-like" evidence="1">
    <location>
        <begin position="10"/>
        <end position="121"/>
    </location>
</feature>
<evidence type="ECO:0000313" key="2">
    <source>
        <dbReference type="EMBL" id="MBR7783800.1"/>
    </source>
</evidence>
<keyword evidence="3" id="KW-1185">Reference proteome</keyword>